<evidence type="ECO:0000313" key="1">
    <source>
        <dbReference type="Proteomes" id="UP000887576"/>
    </source>
</evidence>
<sequence>MSSFFQTFTSFADQSTSSISIIGSSIDCSVFHIRSDFVNFFTSSVDSFFGFLNASSCSLLQRLQLFVFQLL</sequence>
<reference evidence="2" key="1">
    <citation type="submission" date="2022-11" db="UniProtKB">
        <authorList>
            <consortium name="WormBaseParasite"/>
        </authorList>
    </citation>
    <scope>IDENTIFICATION</scope>
</reference>
<protein>
    <submittedName>
        <fullName evidence="2">Ovule protein</fullName>
    </submittedName>
</protein>
<evidence type="ECO:0000313" key="2">
    <source>
        <dbReference type="WBParaSite" id="JU765_v2.g16438.t1"/>
    </source>
</evidence>
<name>A0AC34QHQ1_9BILA</name>
<proteinExistence type="predicted"/>
<dbReference type="WBParaSite" id="JU765_v2.g16438.t1">
    <property type="protein sequence ID" value="JU765_v2.g16438.t1"/>
    <property type="gene ID" value="JU765_v2.g16438"/>
</dbReference>
<accession>A0AC34QHQ1</accession>
<organism evidence="1 2">
    <name type="scientific">Panagrolaimus sp. JU765</name>
    <dbReference type="NCBI Taxonomy" id="591449"/>
    <lineage>
        <taxon>Eukaryota</taxon>
        <taxon>Metazoa</taxon>
        <taxon>Ecdysozoa</taxon>
        <taxon>Nematoda</taxon>
        <taxon>Chromadorea</taxon>
        <taxon>Rhabditida</taxon>
        <taxon>Tylenchina</taxon>
        <taxon>Panagrolaimomorpha</taxon>
        <taxon>Panagrolaimoidea</taxon>
        <taxon>Panagrolaimidae</taxon>
        <taxon>Panagrolaimus</taxon>
    </lineage>
</organism>
<dbReference type="Proteomes" id="UP000887576">
    <property type="component" value="Unplaced"/>
</dbReference>